<comment type="caution">
    <text evidence="1">The sequence shown here is derived from an EMBL/GenBank/DDBJ whole genome shotgun (WGS) entry which is preliminary data.</text>
</comment>
<evidence type="ECO:0000313" key="2">
    <source>
        <dbReference type="Proteomes" id="UP000680714"/>
    </source>
</evidence>
<reference evidence="1 2" key="1">
    <citation type="submission" date="2021-04" db="EMBL/GenBank/DDBJ databases">
        <title>Magnetospirillum sulfuroxidans sp. nov., a facultative chemolithoautotrophic sulfur-oxidizing alphaproteobacterium isolated from freshwater sediment and proposals for Paramagetospirillum gen. nov., and Magnetospirillaceae fam. nov.</title>
        <authorList>
            <person name="Koziaeva V."/>
            <person name="Geelhoed J.S."/>
            <person name="Sorokin D.Y."/>
            <person name="Grouzdev D.S."/>
        </authorList>
    </citation>
    <scope>NUCLEOTIDE SEQUENCE [LARGE SCALE GENOMIC DNA]</scope>
    <source>
        <strain evidence="1 2">J10</strain>
    </source>
</reference>
<dbReference type="EMBL" id="JAGTUF010000003">
    <property type="protein sequence ID" value="MBR9971165.1"/>
    <property type="molecule type" value="Genomic_DNA"/>
</dbReference>
<name>A0ABS5I9T1_9PROT</name>
<accession>A0ABS5I9T1</accession>
<evidence type="ECO:0000313" key="1">
    <source>
        <dbReference type="EMBL" id="MBR9971165.1"/>
    </source>
</evidence>
<protein>
    <submittedName>
        <fullName evidence="1">Uncharacterized protein</fullName>
    </submittedName>
</protein>
<proteinExistence type="predicted"/>
<keyword evidence="2" id="KW-1185">Reference proteome</keyword>
<dbReference type="Proteomes" id="UP000680714">
    <property type="component" value="Unassembled WGS sequence"/>
</dbReference>
<sequence length="75" mass="8168">MSKSLGTSYYRDALREARVDREVALALGGWAGDGGNDETADNYGCGVKATTLFAAISEIGYDLDLMHLYRADYEP</sequence>
<gene>
    <name evidence="1" type="ORF">KEC16_05500</name>
</gene>
<organism evidence="1 2">
    <name type="scientific">Magnetospirillum sulfuroxidans</name>
    <dbReference type="NCBI Taxonomy" id="611300"/>
    <lineage>
        <taxon>Bacteria</taxon>
        <taxon>Pseudomonadati</taxon>
        <taxon>Pseudomonadota</taxon>
        <taxon>Alphaproteobacteria</taxon>
        <taxon>Rhodospirillales</taxon>
        <taxon>Rhodospirillaceae</taxon>
        <taxon>Magnetospirillum</taxon>
    </lineage>
</organism>